<keyword evidence="9" id="KW-0067">ATP-binding</keyword>
<feature type="domain" description="Response regulatory" evidence="17">
    <location>
        <begin position="1039"/>
        <end position="1160"/>
    </location>
</feature>
<keyword evidence="12 15" id="KW-0472">Membrane</keyword>
<dbReference type="PROSITE" id="PS50112">
    <property type="entry name" value="PAS"/>
    <property type="match status" value="3"/>
</dbReference>
<evidence type="ECO:0000256" key="15">
    <source>
        <dbReference type="SAM" id="Phobius"/>
    </source>
</evidence>
<evidence type="ECO:0000259" key="17">
    <source>
        <dbReference type="PROSITE" id="PS50110"/>
    </source>
</evidence>
<organism evidence="21 22">
    <name type="scientific">Vibrio porteresiae DSM 19223</name>
    <dbReference type="NCBI Taxonomy" id="1123496"/>
    <lineage>
        <taxon>Bacteria</taxon>
        <taxon>Pseudomonadati</taxon>
        <taxon>Pseudomonadota</taxon>
        <taxon>Gammaproteobacteria</taxon>
        <taxon>Vibrionales</taxon>
        <taxon>Vibrionaceae</taxon>
        <taxon>Vibrio</taxon>
    </lineage>
</organism>
<dbReference type="SUPFAM" id="SSF55874">
    <property type="entry name" value="ATPase domain of HSP90 chaperone/DNA topoisomerase II/histidine kinase"/>
    <property type="match status" value="1"/>
</dbReference>
<dbReference type="PROSITE" id="PS50109">
    <property type="entry name" value="HIS_KIN"/>
    <property type="match status" value="1"/>
</dbReference>
<dbReference type="PRINTS" id="PR00344">
    <property type="entry name" value="BCTRLSENSOR"/>
</dbReference>
<dbReference type="InterPro" id="IPR013656">
    <property type="entry name" value="PAS_4"/>
</dbReference>
<dbReference type="SMART" id="SM00388">
    <property type="entry name" value="HisKA"/>
    <property type="match status" value="1"/>
</dbReference>
<dbReference type="Proteomes" id="UP001304071">
    <property type="component" value="Chromosome 2"/>
</dbReference>
<dbReference type="Pfam" id="PF08447">
    <property type="entry name" value="PAS_3"/>
    <property type="match status" value="1"/>
</dbReference>
<evidence type="ECO:0000256" key="2">
    <source>
        <dbReference type="ARBA" id="ARBA00004651"/>
    </source>
</evidence>
<dbReference type="CDD" id="cd17546">
    <property type="entry name" value="REC_hyHK_CKI1_RcsC-like"/>
    <property type="match status" value="2"/>
</dbReference>
<dbReference type="RefSeq" id="WP_261896543.1">
    <property type="nucleotide sequence ID" value="NZ_AP024896.1"/>
</dbReference>
<dbReference type="Pfam" id="PF08448">
    <property type="entry name" value="PAS_4"/>
    <property type="match status" value="2"/>
</dbReference>
<dbReference type="CDD" id="cd00082">
    <property type="entry name" value="HisKA"/>
    <property type="match status" value="1"/>
</dbReference>
<dbReference type="EMBL" id="CP138204">
    <property type="protein sequence ID" value="WPC76148.1"/>
    <property type="molecule type" value="Genomic_DNA"/>
</dbReference>
<keyword evidence="8" id="KW-0378">Hydrolase</keyword>
<proteinExistence type="predicted"/>
<dbReference type="NCBIfam" id="TIGR00229">
    <property type="entry name" value="sensory_box"/>
    <property type="match status" value="5"/>
</dbReference>
<keyword evidence="7" id="KW-0547">Nucleotide-binding</keyword>
<dbReference type="SUPFAM" id="SSF55785">
    <property type="entry name" value="PYP-like sensor domain (PAS domain)"/>
    <property type="match status" value="5"/>
</dbReference>
<dbReference type="CDD" id="cd16922">
    <property type="entry name" value="HATPase_EvgS-ArcB-TorS-like"/>
    <property type="match status" value="1"/>
</dbReference>
<dbReference type="InterPro" id="IPR005467">
    <property type="entry name" value="His_kinase_dom"/>
</dbReference>
<evidence type="ECO:0000259" key="18">
    <source>
        <dbReference type="PROSITE" id="PS50112"/>
    </source>
</evidence>
<feature type="domain" description="PAC" evidence="19">
    <location>
        <begin position="213"/>
        <end position="265"/>
    </location>
</feature>
<dbReference type="InterPro" id="IPR003661">
    <property type="entry name" value="HisK_dim/P_dom"/>
</dbReference>
<protein>
    <recommendedName>
        <fullName evidence="3">histidine kinase</fullName>
        <ecNumber evidence="3">2.7.13.3</ecNumber>
    </recommendedName>
</protein>
<dbReference type="PANTHER" id="PTHR45339">
    <property type="entry name" value="HYBRID SIGNAL TRANSDUCTION HISTIDINE KINASE J"/>
    <property type="match status" value="1"/>
</dbReference>
<comment type="catalytic activity">
    <reaction evidence="1">
        <text>ATP + protein L-histidine = ADP + protein N-phospho-L-histidine.</text>
        <dbReference type="EC" id="2.7.13.3"/>
    </reaction>
</comment>
<sequence length="1531" mass="172010">MSNSGELLLGEKRGDQVVYLSSLHGKTDDFEPLSNEGTKSSLNTPMSSALAGESGVMVVQDYNGHPVLAAYGYVPELKVGIVAKVDLSDIRRPFVNAGALSVMIGIIIMVLGVLLNNRIVTPLLDKFYRFTRELKDREQQLAKLSKVLEQSPSSLVITDRAGLVEYANPTFLSLVKTPLQHLIGQPAPIFTPSLMRPERFHNLWATINNGMVWQGEFETILENQQSRWESVTVSPIMNEHGQLTHFSVAAEDVTKQHILNQEKQQAEQRLFESAQRFKSLFDFASVPYIIIDGQSILDGNQAALNILDMTGKEQLISPQLYGTAFEAKVDGFLRQIHQMNQLSAEQPIKKEWKLRSQSGDEKTLDITLRSIELDGRPVLLAALHDISSRVKAEQKLKQSELILNNTFDSAAIGLVHVDRDGHILRVNPQFCRYMGYEKDELIGLTFHQITHPADLSKDVAFFNQLLSGVIPSYSLEKRYFRKNGQTVWANLTVALVPVEEGQAEFVIASIDDISDRKQTEADLTRNKDQLRAIIDNTQSIVLLKDISGRYLVVNHAFETLTGRTAEDILGASESDFLDSDLVKHVQLNDDYAIQTKQLITYEETFPHPDGGVHTYYTTKVPILDEDGQVYALAVIATDITERKSMESQLKYNEEQLTYALEATGEGIWDWHVNEDLVIHNHRFCKMLHLDSSYMRHPLSTFEQLVYPADFPKVMQRVQDALQLDIPYHSIHRMVRKDGSVFWVEDRGKIVKRDEDDQPIRLVGSIADITERRKMEQELLEAKDTAEQATKAKSDFLANMSHEIRTPMNAIIGMSHLALQTDLNQKQRNYIDKVHQSAESLLGIINDILDFSKIEAGKLEIEHAPFNLDDVIDHLTNLVGLKADEKSLEFMFDFPRNYPKELVGDQLRLTQVLTNFTTNAIKFTNPGGDVVIGIQVLREDENQVEIQFSVRDTGIGMTEEQQSRIFRSFTQADNSTTRRFGGTGLGLVISRSLIQTMGGEIWMESQYGEGSTFHFSLTFDKQTHTKAKTGDLETHLSHLNVLIVDDNITALDILSQQLTSFGINAHSAANGEEAIMMMELASQIQPYDLVILDWKMPGLDGIATARAIQKMQDIPKAPAVIMITAYGREEAKKAAEGTDISAFLVKPVMPSAMLDTIMTSMGYEVVTHRRTDVVDGKLTSYISALQGMRILLVEDNLINQELAMDILSSNGLDVDVANNGAEAIERLRLSEFDGVLMDCQMPIMDGYTATEQIRLEEQWKDLPIIAMTANAMAGDREKVLAVGMNDHIAKPIDIPTLFMTLTKWLLHHGQDEKSYHSLLQTDAIIVDEIPEIPGIDTQIGLTNVQHNTKLYLKILRRFKETYEKELDDELAMIRLQPNDEASIRWAHTLKGVCATIGAKGIEKQARELEFKCSGTNTNLDLDEQLNTIRASVHTLLENLSVIEEQTEVIKVTPAATQALNQTEVLAQLEHLKVLLEEFDTDATEQIEELHELLSGTEFAALLKPVEHAIENYDFESALEQYQSLADKVAEMA</sequence>
<dbReference type="InterPro" id="IPR036097">
    <property type="entry name" value="HisK_dim/P_sf"/>
</dbReference>
<evidence type="ECO:0000256" key="14">
    <source>
        <dbReference type="PROSITE-ProRule" id="PRU00169"/>
    </source>
</evidence>
<feature type="modified residue" description="Phosphohistidine" evidence="13">
    <location>
        <position position="1386"/>
    </location>
</feature>
<gene>
    <name evidence="21" type="ORF">R8Z52_24890</name>
</gene>
<dbReference type="Pfam" id="PF02518">
    <property type="entry name" value="HATPase_c"/>
    <property type="match status" value="1"/>
</dbReference>
<dbReference type="SUPFAM" id="SSF47384">
    <property type="entry name" value="Homodimeric domain of signal transducing histidine kinase"/>
    <property type="match status" value="1"/>
</dbReference>
<dbReference type="PROSITE" id="PS50894">
    <property type="entry name" value="HPT"/>
    <property type="match status" value="1"/>
</dbReference>
<evidence type="ECO:0000256" key="12">
    <source>
        <dbReference type="ARBA" id="ARBA00023136"/>
    </source>
</evidence>
<dbReference type="InterPro" id="IPR004358">
    <property type="entry name" value="Sig_transdc_His_kin-like_C"/>
</dbReference>
<feature type="domain" description="PAC" evidence="19">
    <location>
        <begin position="473"/>
        <end position="525"/>
    </location>
</feature>
<feature type="domain" description="HPt" evidence="20">
    <location>
        <begin position="1346"/>
        <end position="1448"/>
    </location>
</feature>
<evidence type="ECO:0000256" key="5">
    <source>
        <dbReference type="ARBA" id="ARBA00022553"/>
    </source>
</evidence>
<evidence type="ECO:0000313" key="22">
    <source>
        <dbReference type="Proteomes" id="UP001304071"/>
    </source>
</evidence>
<keyword evidence="4" id="KW-1003">Cell membrane</keyword>
<evidence type="ECO:0000313" key="21">
    <source>
        <dbReference type="EMBL" id="WPC76148.1"/>
    </source>
</evidence>
<keyword evidence="22" id="KW-1185">Reference proteome</keyword>
<evidence type="ECO:0000256" key="13">
    <source>
        <dbReference type="PROSITE-ProRule" id="PRU00110"/>
    </source>
</evidence>
<keyword evidence="10 15" id="KW-1133">Transmembrane helix</keyword>
<evidence type="ECO:0000256" key="1">
    <source>
        <dbReference type="ARBA" id="ARBA00000085"/>
    </source>
</evidence>
<evidence type="ECO:0000256" key="3">
    <source>
        <dbReference type="ARBA" id="ARBA00012438"/>
    </source>
</evidence>
<dbReference type="Pfam" id="PF13188">
    <property type="entry name" value="PAS_8"/>
    <property type="match status" value="1"/>
</dbReference>
<evidence type="ECO:0000256" key="8">
    <source>
        <dbReference type="ARBA" id="ARBA00022801"/>
    </source>
</evidence>
<dbReference type="Pfam" id="PF13426">
    <property type="entry name" value="PAS_9"/>
    <property type="match status" value="1"/>
</dbReference>
<evidence type="ECO:0000256" key="7">
    <source>
        <dbReference type="ARBA" id="ARBA00022741"/>
    </source>
</evidence>
<dbReference type="SMART" id="SM00086">
    <property type="entry name" value="PAC"/>
    <property type="match status" value="5"/>
</dbReference>
<dbReference type="InterPro" id="IPR036890">
    <property type="entry name" value="HATPase_C_sf"/>
</dbReference>
<name>A0ABZ0QI28_9VIBR</name>
<dbReference type="InterPro" id="IPR000700">
    <property type="entry name" value="PAS-assoc_C"/>
</dbReference>
<dbReference type="InterPro" id="IPR001610">
    <property type="entry name" value="PAC"/>
</dbReference>
<keyword evidence="6 15" id="KW-0812">Transmembrane</keyword>
<dbReference type="EC" id="2.7.13.3" evidence="3"/>
<dbReference type="SUPFAM" id="SSF47226">
    <property type="entry name" value="Histidine-containing phosphotransfer domain, HPT domain"/>
    <property type="match status" value="1"/>
</dbReference>
<dbReference type="SUPFAM" id="SSF52172">
    <property type="entry name" value="CheY-like"/>
    <property type="match status" value="2"/>
</dbReference>
<feature type="domain" description="PAS" evidence="18">
    <location>
        <begin position="526"/>
        <end position="596"/>
    </location>
</feature>
<dbReference type="InterPro" id="IPR036641">
    <property type="entry name" value="HPT_dom_sf"/>
</dbReference>
<dbReference type="InterPro" id="IPR003594">
    <property type="entry name" value="HATPase_dom"/>
</dbReference>
<dbReference type="PROSITE" id="PS50110">
    <property type="entry name" value="RESPONSE_REGULATORY"/>
    <property type="match status" value="2"/>
</dbReference>
<keyword evidence="11" id="KW-0902">Two-component regulatory system</keyword>
<dbReference type="Gene3D" id="3.40.50.2300">
    <property type="match status" value="2"/>
</dbReference>
<dbReference type="SMART" id="SM00091">
    <property type="entry name" value="PAS"/>
    <property type="match status" value="6"/>
</dbReference>
<feature type="transmembrane region" description="Helical" evidence="15">
    <location>
        <begin position="94"/>
        <end position="115"/>
    </location>
</feature>
<dbReference type="InterPro" id="IPR001789">
    <property type="entry name" value="Sig_transdc_resp-reg_receiver"/>
</dbReference>
<dbReference type="SMART" id="SM00387">
    <property type="entry name" value="HATPase_c"/>
    <property type="match status" value="1"/>
</dbReference>
<feature type="domain" description="PAS" evidence="18">
    <location>
        <begin position="399"/>
        <end position="469"/>
    </location>
</feature>
<dbReference type="Pfam" id="PF01627">
    <property type="entry name" value="Hpt"/>
    <property type="match status" value="1"/>
</dbReference>
<keyword evidence="5 14" id="KW-0597">Phosphoprotein</keyword>
<evidence type="ECO:0000259" key="19">
    <source>
        <dbReference type="PROSITE" id="PS50113"/>
    </source>
</evidence>
<evidence type="ECO:0000256" key="9">
    <source>
        <dbReference type="ARBA" id="ARBA00022840"/>
    </source>
</evidence>
<reference evidence="21 22" key="1">
    <citation type="submission" date="2023-11" db="EMBL/GenBank/DDBJ databases">
        <title>Plant-associative lifestyle of Vibrio porteresiae and its evolutionary dynamics.</title>
        <authorList>
            <person name="Rameshkumar N."/>
            <person name="Kirti K."/>
        </authorList>
    </citation>
    <scope>NUCLEOTIDE SEQUENCE [LARGE SCALE GENOMIC DNA]</scope>
    <source>
        <strain evidence="21 22">MSSRF30</strain>
    </source>
</reference>
<dbReference type="PROSITE" id="PS50113">
    <property type="entry name" value="PAC"/>
    <property type="match status" value="4"/>
</dbReference>
<evidence type="ECO:0000256" key="10">
    <source>
        <dbReference type="ARBA" id="ARBA00022989"/>
    </source>
</evidence>
<feature type="domain" description="PAS" evidence="18">
    <location>
        <begin position="140"/>
        <end position="198"/>
    </location>
</feature>
<feature type="domain" description="PAC" evidence="19">
    <location>
        <begin position="727"/>
        <end position="780"/>
    </location>
</feature>
<dbReference type="PANTHER" id="PTHR45339:SF1">
    <property type="entry name" value="HYBRID SIGNAL TRANSDUCTION HISTIDINE KINASE J"/>
    <property type="match status" value="1"/>
</dbReference>
<dbReference type="InterPro" id="IPR035965">
    <property type="entry name" value="PAS-like_dom_sf"/>
</dbReference>
<evidence type="ECO:0000256" key="6">
    <source>
        <dbReference type="ARBA" id="ARBA00022692"/>
    </source>
</evidence>
<evidence type="ECO:0000256" key="11">
    <source>
        <dbReference type="ARBA" id="ARBA00023012"/>
    </source>
</evidence>
<dbReference type="InterPro" id="IPR000014">
    <property type="entry name" value="PAS"/>
</dbReference>
<evidence type="ECO:0000256" key="4">
    <source>
        <dbReference type="ARBA" id="ARBA00022475"/>
    </source>
</evidence>
<feature type="modified residue" description="4-aspartylphosphate" evidence="14">
    <location>
        <position position="1237"/>
    </location>
</feature>
<accession>A0ABZ0QI28</accession>
<dbReference type="InterPro" id="IPR011006">
    <property type="entry name" value="CheY-like_superfamily"/>
</dbReference>
<feature type="domain" description="Histidine kinase" evidence="16">
    <location>
        <begin position="798"/>
        <end position="1020"/>
    </location>
</feature>
<dbReference type="Gene3D" id="1.10.287.130">
    <property type="match status" value="1"/>
</dbReference>
<comment type="subcellular location">
    <subcellularLocation>
        <location evidence="2">Cell membrane</location>
        <topology evidence="2">Multi-pass membrane protein</topology>
    </subcellularLocation>
</comment>
<dbReference type="Pfam" id="PF00072">
    <property type="entry name" value="Response_reg"/>
    <property type="match status" value="2"/>
</dbReference>
<dbReference type="Gene3D" id="1.20.120.160">
    <property type="entry name" value="HPT domain"/>
    <property type="match status" value="1"/>
</dbReference>
<evidence type="ECO:0000259" key="16">
    <source>
        <dbReference type="PROSITE" id="PS50109"/>
    </source>
</evidence>
<dbReference type="CDD" id="cd00130">
    <property type="entry name" value="PAS"/>
    <property type="match status" value="4"/>
</dbReference>
<dbReference type="SMART" id="SM00448">
    <property type="entry name" value="REC"/>
    <property type="match status" value="2"/>
</dbReference>
<evidence type="ECO:0000259" key="20">
    <source>
        <dbReference type="PROSITE" id="PS50894"/>
    </source>
</evidence>
<dbReference type="Gene3D" id="3.30.450.20">
    <property type="entry name" value="PAS domain"/>
    <property type="match status" value="5"/>
</dbReference>
<feature type="modified residue" description="4-aspartylphosphate" evidence="14">
    <location>
        <position position="1092"/>
    </location>
</feature>
<dbReference type="InterPro" id="IPR013655">
    <property type="entry name" value="PAS_fold_3"/>
</dbReference>
<feature type="domain" description="PAC" evidence="19">
    <location>
        <begin position="599"/>
        <end position="651"/>
    </location>
</feature>
<dbReference type="Gene3D" id="3.30.565.10">
    <property type="entry name" value="Histidine kinase-like ATPase, C-terminal domain"/>
    <property type="match status" value="1"/>
</dbReference>
<dbReference type="Pfam" id="PF00512">
    <property type="entry name" value="HisKA"/>
    <property type="match status" value="1"/>
</dbReference>
<feature type="domain" description="Response regulatory" evidence="17">
    <location>
        <begin position="1188"/>
        <end position="1304"/>
    </location>
</feature>
<dbReference type="CDD" id="cd00088">
    <property type="entry name" value="HPT"/>
    <property type="match status" value="1"/>
</dbReference>
<dbReference type="InterPro" id="IPR008207">
    <property type="entry name" value="Sig_transdc_His_kin_Hpt_dom"/>
</dbReference>